<feature type="transmembrane region" description="Helical" evidence="6">
    <location>
        <begin position="74"/>
        <end position="92"/>
    </location>
</feature>
<dbReference type="RefSeq" id="WP_005004181.1">
    <property type="nucleotide sequence ID" value="NZ_CH672427.1"/>
</dbReference>
<feature type="transmembrane region" description="Helical" evidence="6">
    <location>
        <begin position="243"/>
        <end position="263"/>
    </location>
</feature>
<sequence length="558" mass="60809">MEQLIIALAALPLLSALSIQLLSARLGRHAARLSVAVTTVTFALAVAMLSSSIGGASGEVALAGSWGILRFDPLGALMAVVIAGISLIVHIYSVRYMVEEAGYARFFVLLDAMTATLLTMVVAGDLITLVVAWHLVGVLLYFLLGQDTRSHSAHRYAFWTLITYRIGDLPLVLAAGLLHYAYGTWSLSEIFARIAVEPAAPMVLGMPLMELVGSLIAAAAFARSAQFLLHTWLPYSMAGPTPVSALMHAGIVNAGGFLINRFAPVFVHTENVLPVVFVVGLVTALIGSSLMLTQNDIKKSLGYSTMGQMGFMIMECGVGAFSLAIYHLIAHGVFKGTLFLGAGSMINAARKSDGVPKDELYSFVVERQPAAVRQPWLLMVAITVAVPVLLLLTAHLLVAEDYFQKQGAIVLLFFGWVTGAQLLYTTYRMQTQNFWRLLRLSVFSLAVVVFGYTLISHAFNLFLYPDEAFREGIYAAANMDLLRFNVLAGLMTALIVLGWLVTYYAEQSGSRAPGHAGQLWLTFYAFISRELYLPDLFTRLTRLLLGAAGRLNVWLRWV</sequence>
<organism evidence="9 10">
    <name type="scientific">Nitrococcus mobilis Nb-231</name>
    <dbReference type="NCBI Taxonomy" id="314278"/>
    <lineage>
        <taxon>Bacteria</taxon>
        <taxon>Pseudomonadati</taxon>
        <taxon>Pseudomonadota</taxon>
        <taxon>Gammaproteobacteria</taxon>
        <taxon>Chromatiales</taxon>
        <taxon>Ectothiorhodospiraceae</taxon>
        <taxon>Nitrococcus</taxon>
    </lineage>
</organism>
<dbReference type="PANTHER" id="PTHR42829:SF1">
    <property type="entry name" value="INORGANIC CARBON TRANSPORTER SUBUNIT DABB-RELATED"/>
    <property type="match status" value="1"/>
</dbReference>
<dbReference type="PANTHER" id="PTHR42829">
    <property type="entry name" value="NADH-UBIQUINONE OXIDOREDUCTASE CHAIN 5"/>
    <property type="match status" value="1"/>
</dbReference>
<dbReference type="InterPro" id="IPR001516">
    <property type="entry name" value="Proton_antipo_N"/>
</dbReference>
<evidence type="ECO:0000313" key="9">
    <source>
        <dbReference type="EMBL" id="EAR23181.1"/>
    </source>
</evidence>
<dbReference type="AlphaFoldDB" id="A4BLJ3"/>
<feature type="transmembrane region" description="Helical" evidence="6">
    <location>
        <begin position="305"/>
        <end position="326"/>
    </location>
</feature>
<keyword evidence="4 6" id="KW-0472">Membrane</keyword>
<dbReference type="GO" id="GO:0012505">
    <property type="term" value="C:endomembrane system"/>
    <property type="evidence" value="ECO:0007669"/>
    <property type="project" value="UniProtKB-SubCell"/>
</dbReference>
<dbReference type="Pfam" id="PF00361">
    <property type="entry name" value="Proton_antipo_M"/>
    <property type="match status" value="1"/>
</dbReference>
<feature type="transmembrane region" description="Helical" evidence="6">
    <location>
        <begin position="484"/>
        <end position="505"/>
    </location>
</feature>
<dbReference type="GO" id="GO:0003954">
    <property type="term" value="F:NADH dehydrogenase activity"/>
    <property type="evidence" value="ECO:0007669"/>
    <property type="project" value="TreeGrafter"/>
</dbReference>
<feature type="transmembrane region" description="Helical" evidence="6">
    <location>
        <begin position="112"/>
        <end position="144"/>
    </location>
</feature>
<dbReference type="PRINTS" id="PR01434">
    <property type="entry name" value="NADHDHGNASE5"/>
</dbReference>
<evidence type="ECO:0000259" key="8">
    <source>
        <dbReference type="Pfam" id="PF00662"/>
    </source>
</evidence>
<comment type="subcellular location">
    <subcellularLocation>
        <location evidence="1">Endomembrane system</location>
        <topology evidence="1">Multi-pass membrane protein</topology>
    </subcellularLocation>
    <subcellularLocation>
        <location evidence="5">Membrane</location>
        <topology evidence="5">Multi-pass membrane protein</topology>
    </subcellularLocation>
</comment>
<dbReference type="OrthoDB" id="9811798at2"/>
<protein>
    <submittedName>
        <fullName evidence="9">NADH dehydrogenase</fullName>
    </submittedName>
</protein>
<dbReference type="Proteomes" id="UP000003374">
    <property type="component" value="Unassembled WGS sequence"/>
</dbReference>
<evidence type="ECO:0000256" key="3">
    <source>
        <dbReference type="ARBA" id="ARBA00022989"/>
    </source>
</evidence>
<dbReference type="Pfam" id="PF00662">
    <property type="entry name" value="Proton_antipo_N"/>
    <property type="match status" value="1"/>
</dbReference>
<keyword evidence="10" id="KW-1185">Reference proteome</keyword>
<evidence type="ECO:0000256" key="1">
    <source>
        <dbReference type="ARBA" id="ARBA00004127"/>
    </source>
</evidence>
<name>A4BLJ3_9GAMM</name>
<dbReference type="EMBL" id="AAOF01000001">
    <property type="protein sequence ID" value="EAR23181.1"/>
    <property type="molecule type" value="Genomic_DNA"/>
</dbReference>
<evidence type="ECO:0000256" key="5">
    <source>
        <dbReference type="RuleBase" id="RU000320"/>
    </source>
</evidence>
<feature type="domain" description="NADH-Ubiquinone oxidoreductase (complex I) chain 5 N-terminal" evidence="8">
    <location>
        <begin position="69"/>
        <end position="107"/>
    </location>
</feature>
<dbReference type="GO" id="GO:0016020">
    <property type="term" value="C:membrane"/>
    <property type="evidence" value="ECO:0007669"/>
    <property type="project" value="UniProtKB-SubCell"/>
</dbReference>
<keyword evidence="2 5" id="KW-0812">Transmembrane</keyword>
<dbReference type="InterPro" id="IPR003945">
    <property type="entry name" value="NU5C-like"/>
</dbReference>
<dbReference type="GO" id="GO:0042773">
    <property type="term" value="P:ATP synthesis coupled electron transport"/>
    <property type="evidence" value="ECO:0007669"/>
    <property type="project" value="InterPro"/>
</dbReference>
<keyword evidence="3 6" id="KW-1133">Transmembrane helix</keyword>
<evidence type="ECO:0000256" key="4">
    <source>
        <dbReference type="ARBA" id="ARBA00023136"/>
    </source>
</evidence>
<evidence type="ECO:0000256" key="6">
    <source>
        <dbReference type="SAM" id="Phobius"/>
    </source>
</evidence>
<dbReference type="eggNOG" id="COG1009">
    <property type="taxonomic scope" value="Bacteria"/>
</dbReference>
<feature type="transmembrane region" description="Helical" evidence="6">
    <location>
        <begin position="437"/>
        <end position="464"/>
    </location>
</feature>
<feature type="transmembrane region" description="Helical" evidence="6">
    <location>
        <begin position="408"/>
        <end position="425"/>
    </location>
</feature>
<feature type="transmembrane region" description="Helical" evidence="6">
    <location>
        <begin position="275"/>
        <end position="293"/>
    </location>
</feature>
<dbReference type="GO" id="GO:0008137">
    <property type="term" value="F:NADH dehydrogenase (ubiquinone) activity"/>
    <property type="evidence" value="ECO:0007669"/>
    <property type="project" value="InterPro"/>
</dbReference>
<evidence type="ECO:0000313" key="10">
    <source>
        <dbReference type="Proteomes" id="UP000003374"/>
    </source>
</evidence>
<dbReference type="HOGENOM" id="CLU_007100_11_0_6"/>
<dbReference type="InterPro" id="IPR001750">
    <property type="entry name" value="ND/Mrp_TM"/>
</dbReference>
<feature type="transmembrane region" description="Helical" evidence="6">
    <location>
        <begin position="42"/>
        <end position="62"/>
    </location>
</feature>
<proteinExistence type="predicted"/>
<evidence type="ECO:0000259" key="7">
    <source>
        <dbReference type="Pfam" id="PF00361"/>
    </source>
</evidence>
<accession>A4BLJ3</accession>
<feature type="transmembrane region" description="Helical" evidence="6">
    <location>
        <begin position="202"/>
        <end position="222"/>
    </location>
</feature>
<feature type="transmembrane region" description="Helical" evidence="6">
    <location>
        <begin position="376"/>
        <end position="396"/>
    </location>
</feature>
<feature type="domain" description="NADH:quinone oxidoreductase/Mrp antiporter transmembrane" evidence="7">
    <location>
        <begin position="123"/>
        <end position="413"/>
    </location>
</feature>
<comment type="caution">
    <text evidence="9">The sequence shown here is derived from an EMBL/GenBank/DDBJ whole genome shotgun (WGS) entry which is preliminary data.</text>
</comment>
<dbReference type="STRING" id="314278.NB231_15213"/>
<dbReference type="GO" id="GO:0015990">
    <property type="term" value="P:electron transport coupled proton transport"/>
    <property type="evidence" value="ECO:0007669"/>
    <property type="project" value="TreeGrafter"/>
</dbReference>
<gene>
    <name evidence="9" type="ORF">NB231_15213</name>
</gene>
<reference evidence="9 10" key="1">
    <citation type="submission" date="2006-02" db="EMBL/GenBank/DDBJ databases">
        <authorList>
            <person name="Waterbury J."/>
            <person name="Ferriera S."/>
            <person name="Johnson J."/>
            <person name="Kravitz S."/>
            <person name="Halpern A."/>
            <person name="Remington K."/>
            <person name="Beeson K."/>
            <person name="Tran B."/>
            <person name="Rogers Y.-H."/>
            <person name="Friedman R."/>
            <person name="Venter J.C."/>
        </authorList>
    </citation>
    <scope>NUCLEOTIDE SEQUENCE [LARGE SCALE GENOMIC DNA]</scope>
    <source>
        <strain evidence="9 10">Nb-231</strain>
    </source>
</reference>
<evidence type="ECO:0000256" key="2">
    <source>
        <dbReference type="ARBA" id="ARBA00022692"/>
    </source>
</evidence>